<protein>
    <submittedName>
        <fullName evidence="1">Uncharacterized protein</fullName>
    </submittedName>
</protein>
<gene>
    <name evidence="1" type="ORF">SL2_286</name>
</gene>
<evidence type="ECO:0000313" key="2">
    <source>
        <dbReference type="Proteomes" id="UP000242032"/>
    </source>
</evidence>
<evidence type="ECO:0000313" key="1">
    <source>
        <dbReference type="EMBL" id="ATN94863.1"/>
    </source>
</evidence>
<reference evidence="1 2" key="1">
    <citation type="journal article" date="2017" name="Viruses">
        <title>Differential Effect of Newly Isolated Phages Belonging to PB1-Like, phiKZ-Like and LUZ24-Like Viruses against Multi-Drug Resistant Pseudomonas aeruginosa under Varying Growth Conditions.</title>
        <authorList>
            <person name="Latz S."/>
            <person name="Kruttgen A."/>
            <person name="Hafner H."/>
            <person name="Buhl E.M."/>
            <person name="Ritter K."/>
            <person name="Horz H.P."/>
        </authorList>
    </citation>
    <scope>NUCLEOTIDE SEQUENCE [LARGE SCALE GENOMIC DNA]</scope>
</reference>
<accession>A0A2D1GRA9</accession>
<proteinExistence type="predicted"/>
<sequence>MPTISLSKFYSDQVLPAFRYKVGEEDMISILDPLGRPAPAKVDGKRLVVPTKDWLRKGLGDDYIAFHPLSEKISRLGTSQVLQHMQRQVKANLMFTVKYLTSRILEVAADSTLHKDIPPECSDFLKKLSGAKPDTIEWFNKVVKAAEKRSRFVSVYLKANGKFDGKTVNRICVIRFPIVEDLYSKDDILGVNVPKKQRPVLIELFKLVVPFGDSPTEYSAGTVERVAPYFVCLIQAFNKITTQLNSVIDKYRLIFDDAIQPYSKVDEKVIADFAKMQREIPSLDGNEGVSNEVEEEASETVNPVAQIPVQKKDSVVKVGNTAKEQTTSTRVPVGTTVNVNPSMSQAVAMTQAPQRPAQQVQTSNKASIQDLLNAGQKNQFAQPGMMQQPVMMNNNFAMPGMMQLQQPMMANMHPQMMQLMGNQMPMGGGFAQALNPALAGNGNTAMMNLGGNQMMGRLL</sequence>
<dbReference type="EMBL" id="MF805716">
    <property type="protein sequence ID" value="ATN94863.1"/>
    <property type="molecule type" value="Genomic_DNA"/>
</dbReference>
<keyword evidence="2" id="KW-1185">Reference proteome</keyword>
<name>A0A2D1GRA9_9CAUD</name>
<organism evidence="1 2">
    <name type="scientific">Pseudomonas phage SL2</name>
    <dbReference type="NCBI Taxonomy" id="2041345"/>
    <lineage>
        <taxon>Viruses</taxon>
        <taxon>Duplodnaviria</taxon>
        <taxon>Heunggongvirae</taxon>
        <taxon>Uroviricota</taxon>
        <taxon>Caudoviricetes</taxon>
        <taxon>Chimalliviridae</taxon>
        <taxon>Phikzvirus</taxon>
        <taxon>Phikzvirus SL2</taxon>
    </lineage>
</organism>
<dbReference type="Proteomes" id="UP000242032">
    <property type="component" value="Segment"/>
</dbReference>